<dbReference type="InterPro" id="IPR039657">
    <property type="entry name" value="Dimethylallyltransferase"/>
</dbReference>
<dbReference type="PANTHER" id="PTHR11088">
    <property type="entry name" value="TRNA DIMETHYLALLYLTRANSFERASE"/>
    <property type="match status" value="1"/>
</dbReference>
<evidence type="ECO:0000256" key="7">
    <source>
        <dbReference type="ARBA" id="ARBA00022840"/>
    </source>
</evidence>
<dbReference type="STRING" id="449659.IV66_GL000042"/>
<dbReference type="InterPro" id="IPR018022">
    <property type="entry name" value="IPT"/>
</dbReference>
<dbReference type="GO" id="GO:0005524">
    <property type="term" value="F:ATP binding"/>
    <property type="evidence" value="ECO:0007669"/>
    <property type="project" value="UniProtKB-UniRule"/>
</dbReference>
<evidence type="ECO:0000313" key="15">
    <source>
        <dbReference type="Proteomes" id="UP000051886"/>
    </source>
</evidence>
<dbReference type="HAMAP" id="MF_00185">
    <property type="entry name" value="IPP_trans"/>
    <property type="match status" value="1"/>
</dbReference>
<dbReference type="EC" id="2.5.1.75" evidence="10"/>
<evidence type="ECO:0000256" key="13">
    <source>
        <dbReference type="RuleBase" id="RU003785"/>
    </source>
</evidence>
<dbReference type="SUPFAM" id="SSF52540">
    <property type="entry name" value="P-loop containing nucleoside triphosphate hydrolases"/>
    <property type="match status" value="2"/>
</dbReference>
<comment type="cofactor">
    <cofactor evidence="1 10">
        <name>Mg(2+)</name>
        <dbReference type="ChEBI" id="CHEBI:18420"/>
    </cofactor>
</comment>
<dbReference type="AlphaFoldDB" id="A0A0R2LW67"/>
<protein>
    <recommendedName>
        <fullName evidence="10">tRNA dimethylallyltransferase</fullName>
        <ecNumber evidence="10">2.5.1.75</ecNumber>
    </recommendedName>
    <alternativeName>
        <fullName evidence="10">Dimethylallyl diphosphate:tRNA dimethylallyltransferase</fullName>
        <shortName evidence="10">DMAPP:tRNA dimethylallyltransferase</shortName>
        <shortName evidence="10">DMATase</shortName>
    </alternativeName>
    <alternativeName>
        <fullName evidence="10">Isopentenyl-diphosphate:tRNA isopentenyltransferase</fullName>
        <shortName evidence="10">IPP transferase</shortName>
        <shortName evidence="10">IPPT</shortName>
        <shortName evidence="10">IPTase</shortName>
    </alternativeName>
</protein>
<feature type="site" description="Interaction with substrate tRNA" evidence="10">
    <location>
        <position position="129"/>
    </location>
</feature>
<evidence type="ECO:0000256" key="9">
    <source>
        <dbReference type="ARBA" id="ARBA00049563"/>
    </source>
</evidence>
<dbReference type="GO" id="GO:0006400">
    <property type="term" value="P:tRNA modification"/>
    <property type="evidence" value="ECO:0007669"/>
    <property type="project" value="TreeGrafter"/>
</dbReference>
<keyword evidence="8 10" id="KW-0460">Magnesium</keyword>
<comment type="catalytic activity">
    <reaction evidence="9 10 11">
        <text>adenosine(37) in tRNA + dimethylallyl diphosphate = N(6)-dimethylallyladenosine(37) in tRNA + diphosphate</text>
        <dbReference type="Rhea" id="RHEA:26482"/>
        <dbReference type="Rhea" id="RHEA-COMP:10162"/>
        <dbReference type="Rhea" id="RHEA-COMP:10375"/>
        <dbReference type="ChEBI" id="CHEBI:33019"/>
        <dbReference type="ChEBI" id="CHEBI:57623"/>
        <dbReference type="ChEBI" id="CHEBI:74411"/>
        <dbReference type="ChEBI" id="CHEBI:74415"/>
        <dbReference type="EC" id="2.5.1.75"/>
    </reaction>
</comment>
<keyword evidence="15" id="KW-1185">Reference proteome</keyword>
<evidence type="ECO:0000256" key="6">
    <source>
        <dbReference type="ARBA" id="ARBA00022741"/>
    </source>
</evidence>
<evidence type="ECO:0000256" key="8">
    <source>
        <dbReference type="ARBA" id="ARBA00022842"/>
    </source>
</evidence>
<dbReference type="PANTHER" id="PTHR11088:SF60">
    <property type="entry name" value="TRNA DIMETHYLALLYLTRANSFERASE"/>
    <property type="match status" value="1"/>
</dbReference>
<keyword evidence="4 10" id="KW-0808">Transferase</keyword>
<dbReference type="NCBIfam" id="TIGR00174">
    <property type="entry name" value="miaA"/>
    <property type="match status" value="1"/>
</dbReference>
<evidence type="ECO:0000256" key="12">
    <source>
        <dbReference type="RuleBase" id="RU003784"/>
    </source>
</evidence>
<evidence type="ECO:0000256" key="10">
    <source>
        <dbReference type="HAMAP-Rule" id="MF_00185"/>
    </source>
</evidence>
<comment type="subunit">
    <text evidence="10">Monomer.</text>
</comment>
<comment type="function">
    <text evidence="2 10 12">Catalyzes the transfer of a dimethylallyl group onto the adenine at position 37 in tRNAs that read codons beginning with uridine, leading to the formation of N6-(dimethylallyl)adenosine (i(6)A).</text>
</comment>
<sequence length="315" mass="35585">MKNLAQKVLVIVGPTAVGKTDLSIKLAHLFNGEVISGDSMQVYKGLDIGTAKVTKQEMEGVDHFLLDILQPYQNFSVADFVNYSQEKIEQISVRKHLPLVVGGTGLYVQALVDEFSLGSTSNFGDKNVRIQLENFAAKNGKKALWHKLDEIDPTAAKKIPVNNERRVVRALEVYQQTGHLFSEQDDTASGKLDPLIIGLNTERKLLYQRIDSRVDQMVDNGLLKEAHALYEAGGVELSAGKGIGYKELFPYFAGDEKLNDCIEAIKKNSRHYAKRQLTWFRNRMNVLWFDLVLHPEQINEIEQLISKWLNDEKIN</sequence>
<reference evidence="14 15" key="1">
    <citation type="journal article" date="2015" name="Genome Announc.">
        <title>Expanding the biotechnology potential of lactobacilli through comparative genomics of 213 strains and associated genera.</title>
        <authorList>
            <person name="Sun Z."/>
            <person name="Harris H.M."/>
            <person name="McCann A."/>
            <person name="Guo C."/>
            <person name="Argimon S."/>
            <person name="Zhang W."/>
            <person name="Yang X."/>
            <person name="Jeffery I.B."/>
            <person name="Cooney J.C."/>
            <person name="Kagawa T.F."/>
            <person name="Liu W."/>
            <person name="Song Y."/>
            <person name="Salvetti E."/>
            <person name="Wrobel A."/>
            <person name="Rasinkangas P."/>
            <person name="Parkhill J."/>
            <person name="Rea M.C."/>
            <person name="O'Sullivan O."/>
            <person name="Ritari J."/>
            <person name="Douillard F.P."/>
            <person name="Paul Ross R."/>
            <person name="Yang R."/>
            <person name="Briner A.E."/>
            <person name="Felis G.E."/>
            <person name="de Vos W.M."/>
            <person name="Barrangou R."/>
            <person name="Klaenhammer T.R."/>
            <person name="Caufield P.W."/>
            <person name="Cui Y."/>
            <person name="Zhang H."/>
            <person name="O'Toole P.W."/>
        </authorList>
    </citation>
    <scope>NUCLEOTIDE SEQUENCE [LARGE SCALE GENOMIC DNA]</scope>
    <source>
        <strain evidence="14 15">NBRC 103219</strain>
    </source>
</reference>
<dbReference type="Pfam" id="PF01715">
    <property type="entry name" value="IPPT"/>
    <property type="match status" value="1"/>
</dbReference>
<dbReference type="Proteomes" id="UP000051886">
    <property type="component" value="Unassembled WGS sequence"/>
</dbReference>
<dbReference type="PATRIC" id="fig|449659.4.peg.42"/>
<comment type="caution">
    <text evidence="14">The sequence shown here is derived from an EMBL/GenBank/DDBJ whole genome shotgun (WGS) entry which is preliminary data.</text>
</comment>
<dbReference type="InterPro" id="IPR027417">
    <property type="entry name" value="P-loop_NTPase"/>
</dbReference>
<dbReference type="Gene3D" id="1.10.20.140">
    <property type="match status" value="1"/>
</dbReference>
<accession>A0A0R2LW67</accession>
<feature type="binding site" evidence="10">
    <location>
        <begin position="15"/>
        <end position="20"/>
    </location>
    <ligand>
        <name>substrate</name>
    </ligand>
</feature>
<name>A0A0R2LW67_9LACO</name>
<gene>
    <name evidence="10" type="primary">miaA</name>
    <name evidence="14" type="ORF">IV66_GL000042</name>
</gene>
<keyword evidence="5 10" id="KW-0819">tRNA processing</keyword>
<evidence type="ECO:0000256" key="2">
    <source>
        <dbReference type="ARBA" id="ARBA00003213"/>
    </source>
</evidence>
<keyword evidence="7 10" id="KW-0067">ATP-binding</keyword>
<evidence type="ECO:0000256" key="1">
    <source>
        <dbReference type="ARBA" id="ARBA00001946"/>
    </source>
</evidence>
<comment type="caution">
    <text evidence="10">Lacks conserved residue(s) required for the propagation of feature annotation.</text>
</comment>
<feature type="region of interest" description="Interaction with substrate tRNA" evidence="10">
    <location>
        <begin position="38"/>
        <end position="41"/>
    </location>
</feature>
<proteinExistence type="inferred from homology"/>
<dbReference type="GO" id="GO:0052381">
    <property type="term" value="F:tRNA dimethylallyltransferase activity"/>
    <property type="evidence" value="ECO:0007669"/>
    <property type="project" value="UniProtKB-UniRule"/>
</dbReference>
<keyword evidence="6 10" id="KW-0547">Nucleotide-binding</keyword>
<evidence type="ECO:0000256" key="5">
    <source>
        <dbReference type="ARBA" id="ARBA00022694"/>
    </source>
</evidence>
<organism evidence="14 15">
    <name type="scientific">Ligilactobacillus pobuzihii</name>
    <dbReference type="NCBI Taxonomy" id="449659"/>
    <lineage>
        <taxon>Bacteria</taxon>
        <taxon>Bacillati</taxon>
        <taxon>Bacillota</taxon>
        <taxon>Bacilli</taxon>
        <taxon>Lactobacillales</taxon>
        <taxon>Lactobacillaceae</taxon>
        <taxon>Ligilactobacillus</taxon>
    </lineage>
</organism>
<dbReference type="EMBL" id="JQCN01000001">
    <property type="protein sequence ID" value="KRO02618.1"/>
    <property type="molecule type" value="Genomic_DNA"/>
</dbReference>
<evidence type="ECO:0000256" key="4">
    <source>
        <dbReference type="ARBA" id="ARBA00022679"/>
    </source>
</evidence>
<feature type="site" description="Interaction with substrate tRNA" evidence="10">
    <location>
        <position position="104"/>
    </location>
</feature>
<evidence type="ECO:0000256" key="11">
    <source>
        <dbReference type="RuleBase" id="RU003783"/>
    </source>
</evidence>
<evidence type="ECO:0000256" key="3">
    <source>
        <dbReference type="ARBA" id="ARBA00005842"/>
    </source>
</evidence>
<comment type="similarity">
    <text evidence="3 10 13">Belongs to the IPP transferase family.</text>
</comment>
<dbReference type="Gene3D" id="3.40.50.300">
    <property type="entry name" value="P-loop containing nucleotide triphosphate hydrolases"/>
    <property type="match status" value="1"/>
</dbReference>
<feature type="binding site" evidence="10">
    <location>
        <begin position="13"/>
        <end position="20"/>
    </location>
    <ligand>
        <name>ATP</name>
        <dbReference type="ChEBI" id="CHEBI:30616"/>
    </ligand>
</feature>
<evidence type="ECO:0000313" key="14">
    <source>
        <dbReference type="EMBL" id="KRO02618.1"/>
    </source>
</evidence>